<sequence length="134" mass="15120">MRHVYECSVRFDDLDAFGHVNNVTFAEYLQEARVDFAHRQLTSGDTAHEGSVVVHQSIDYLAPVPFRTEPLQVEVWVTRVGTTSFEVAYEVKDEATLFARATGVLVAFDVRANTPRPVSPAEREVLEHYLEPSP</sequence>
<dbReference type="InterPro" id="IPR050563">
    <property type="entry name" value="4-hydroxybenzoyl-CoA_TE"/>
</dbReference>
<dbReference type="CDD" id="cd00586">
    <property type="entry name" value="4HBT"/>
    <property type="match status" value="1"/>
</dbReference>
<dbReference type="InterPro" id="IPR029069">
    <property type="entry name" value="HotDog_dom_sf"/>
</dbReference>
<dbReference type="Gene3D" id="3.10.129.10">
    <property type="entry name" value="Hotdog Thioesterase"/>
    <property type="match status" value="1"/>
</dbReference>
<gene>
    <name evidence="1" type="ORF">SAMN04488561_1137</name>
</gene>
<dbReference type="EMBL" id="FNUC01000003">
    <property type="protein sequence ID" value="SEE37565.1"/>
    <property type="molecule type" value="Genomic_DNA"/>
</dbReference>
<dbReference type="RefSeq" id="WP_069113154.1">
    <property type="nucleotide sequence ID" value="NZ_FNUC01000003.1"/>
</dbReference>
<keyword evidence="2" id="KW-1185">Reference proteome</keyword>
<proteinExistence type="predicted"/>
<dbReference type="OrthoDB" id="9799036at2"/>
<dbReference type="AlphaFoldDB" id="A0A1H5IBL2"/>
<protein>
    <submittedName>
        <fullName evidence="1">Acyl-CoA thioester hydrolase</fullName>
    </submittedName>
</protein>
<evidence type="ECO:0000313" key="1">
    <source>
        <dbReference type="EMBL" id="SEE37565.1"/>
    </source>
</evidence>
<name>A0A1H5IBL2_9ACTN</name>
<evidence type="ECO:0000313" key="2">
    <source>
        <dbReference type="Proteomes" id="UP000181980"/>
    </source>
</evidence>
<dbReference type="Proteomes" id="UP000181980">
    <property type="component" value="Unassembled WGS sequence"/>
</dbReference>
<dbReference type="Pfam" id="PF13279">
    <property type="entry name" value="4HBT_2"/>
    <property type="match status" value="1"/>
</dbReference>
<dbReference type="SUPFAM" id="SSF54637">
    <property type="entry name" value="Thioesterase/thiol ester dehydrase-isomerase"/>
    <property type="match status" value="1"/>
</dbReference>
<organism evidence="1 2">
    <name type="scientific">Jiangella alba</name>
    <dbReference type="NCBI Taxonomy" id="561176"/>
    <lineage>
        <taxon>Bacteria</taxon>
        <taxon>Bacillati</taxon>
        <taxon>Actinomycetota</taxon>
        <taxon>Actinomycetes</taxon>
        <taxon>Jiangellales</taxon>
        <taxon>Jiangellaceae</taxon>
        <taxon>Jiangella</taxon>
    </lineage>
</organism>
<reference evidence="2" key="1">
    <citation type="submission" date="2016-10" db="EMBL/GenBank/DDBJ databases">
        <authorList>
            <person name="Varghese N."/>
            <person name="Submissions S."/>
        </authorList>
    </citation>
    <scope>NUCLEOTIDE SEQUENCE [LARGE SCALE GENOMIC DNA]</scope>
    <source>
        <strain evidence="2">DSM 45237</strain>
    </source>
</reference>
<dbReference type="GO" id="GO:0047617">
    <property type="term" value="F:fatty acyl-CoA hydrolase activity"/>
    <property type="evidence" value="ECO:0007669"/>
    <property type="project" value="TreeGrafter"/>
</dbReference>
<dbReference type="PANTHER" id="PTHR31793">
    <property type="entry name" value="4-HYDROXYBENZOYL-COA THIOESTERASE FAMILY MEMBER"/>
    <property type="match status" value="1"/>
</dbReference>
<accession>A0A1H5IBL2</accession>
<dbReference type="STRING" id="561176.SAMN04488561_1137"/>
<dbReference type="PANTHER" id="PTHR31793:SF24">
    <property type="entry name" value="LONG-CHAIN ACYL-COA THIOESTERASE FADM"/>
    <property type="match status" value="1"/>
</dbReference>
<keyword evidence="1" id="KW-0378">Hydrolase</keyword>